<evidence type="ECO:0000256" key="2">
    <source>
        <dbReference type="ARBA" id="ARBA00007072"/>
    </source>
</evidence>
<keyword evidence="12" id="KW-1185">Reference proteome</keyword>
<feature type="domain" description="Glycoside hydrolase family 9" evidence="10">
    <location>
        <begin position="46"/>
        <end position="103"/>
    </location>
</feature>
<keyword evidence="4" id="KW-0378">Hydrolase</keyword>
<dbReference type="KEGG" id="mng:MNEG_9354"/>
<dbReference type="GO" id="GO:0008810">
    <property type="term" value="F:cellulase activity"/>
    <property type="evidence" value="ECO:0007669"/>
    <property type="project" value="UniProtKB-EC"/>
</dbReference>
<dbReference type="InterPro" id="IPR008928">
    <property type="entry name" value="6-hairpin_glycosidase_sf"/>
</dbReference>
<evidence type="ECO:0000256" key="6">
    <source>
        <dbReference type="ARBA" id="ARBA00023277"/>
    </source>
</evidence>
<dbReference type="EMBL" id="KK102126">
    <property type="protein sequence ID" value="KIY98605.1"/>
    <property type="molecule type" value="Genomic_DNA"/>
</dbReference>
<evidence type="ECO:0000256" key="5">
    <source>
        <dbReference type="ARBA" id="ARBA00023001"/>
    </source>
</evidence>
<dbReference type="Gene3D" id="1.50.10.10">
    <property type="match status" value="1"/>
</dbReference>
<keyword evidence="8" id="KW-0624">Polysaccharide degradation</keyword>
<evidence type="ECO:0000256" key="8">
    <source>
        <dbReference type="ARBA" id="ARBA00023326"/>
    </source>
</evidence>
<comment type="similarity">
    <text evidence="2">Belongs to the glycosyl hydrolase 9 (cellulase E) family.</text>
</comment>
<evidence type="ECO:0000256" key="7">
    <source>
        <dbReference type="ARBA" id="ARBA00023295"/>
    </source>
</evidence>
<evidence type="ECO:0000256" key="1">
    <source>
        <dbReference type="ARBA" id="ARBA00000966"/>
    </source>
</evidence>
<dbReference type="Proteomes" id="UP000054498">
    <property type="component" value="Unassembled WGS sequence"/>
</dbReference>
<evidence type="ECO:0000259" key="10">
    <source>
        <dbReference type="Pfam" id="PF00759"/>
    </source>
</evidence>
<feature type="signal peptide" evidence="9">
    <location>
        <begin position="1"/>
        <end position="24"/>
    </location>
</feature>
<evidence type="ECO:0000256" key="4">
    <source>
        <dbReference type="ARBA" id="ARBA00022801"/>
    </source>
</evidence>
<evidence type="ECO:0000313" key="12">
    <source>
        <dbReference type="Proteomes" id="UP000054498"/>
    </source>
</evidence>
<dbReference type="GeneID" id="25742229"/>
<accession>A0A0D2MWF6</accession>
<dbReference type="RefSeq" id="XP_013897625.1">
    <property type="nucleotide sequence ID" value="XM_014042171.1"/>
</dbReference>
<dbReference type="SUPFAM" id="SSF48208">
    <property type="entry name" value="Six-hairpin glycosidases"/>
    <property type="match status" value="1"/>
</dbReference>
<dbReference type="AlphaFoldDB" id="A0A0D2MWF6"/>
<organism evidence="11 12">
    <name type="scientific">Monoraphidium neglectum</name>
    <dbReference type="NCBI Taxonomy" id="145388"/>
    <lineage>
        <taxon>Eukaryota</taxon>
        <taxon>Viridiplantae</taxon>
        <taxon>Chlorophyta</taxon>
        <taxon>core chlorophytes</taxon>
        <taxon>Chlorophyceae</taxon>
        <taxon>CS clade</taxon>
        <taxon>Sphaeropleales</taxon>
        <taxon>Selenastraceae</taxon>
        <taxon>Monoraphidium</taxon>
    </lineage>
</organism>
<keyword evidence="6" id="KW-0119">Carbohydrate metabolism</keyword>
<gene>
    <name evidence="11" type="ORF">MNEG_9354</name>
</gene>
<dbReference type="EC" id="3.2.1.4" evidence="3"/>
<evidence type="ECO:0000256" key="3">
    <source>
        <dbReference type="ARBA" id="ARBA00012601"/>
    </source>
</evidence>
<dbReference type="OrthoDB" id="2015928at2759"/>
<protein>
    <recommendedName>
        <fullName evidence="3">cellulase</fullName>
        <ecNumber evidence="3">3.2.1.4</ecNumber>
    </recommendedName>
</protein>
<keyword evidence="5" id="KW-0136">Cellulose degradation</keyword>
<comment type="catalytic activity">
    <reaction evidence="1">
        <text>Endohydrolysis of (1-&gt;4)-beta-D-glucosidic linkages in cellulose, lichenin and cereal beta-D-glucans.</text>
        <dbReference type="EC" id="3.2.1.4"/>
    </reaction>
</comment>
<reference evidence="11 12" key="1">
    <citation type="journal article" date="2013" name="BMC Genomics">
        <title>Reconstruction of the lipid metabolism for the microalga Monoraphidium neglectum from its genome sequence reveals characteristics suitable for biofuel production.</title>
        <authorList>
            <person name="Bogen C."/>
            <person name="Al-Dilaimi A."/>
            <person name="Albersmeier A."/>
            <person name="Wichmann J."/>
            <person name="Grundmann M."/>
            <person name="Rupp O."/>
            <person name="Lauersen K.J."/>
            <person name="Blifernez-Klassen O."/>
            <person name="Kalinowski J."/>
            <person name="Goesmann A."/>
            <person name="Mussgnug J.H."/>
            <person name="Kruse O."/>
        </authorList>
    </citation>
    <scope>NUCLEOTIDE SEQUENCE [LARGE SCALE GENOMIC DNA]</scope>
    <source>
        <strain evidence="11 12">SAG 48.87</strain>
    </source>
</reference>
<keyword evidence="9" id="KW-0732">Signal</keyword>
<dbReference type="PANTHER" id="PTHR22298">
    <property type="entry name" value="ENDO-1,4-BETA-GLUCANASE"/>
    <property type="match status" value="1"/>
</dbReference>
<dbReference type="InterPro" id="IPR012341">
    <property type="entry name" value="6hp_glycosidase-like_sf"/>
</dbReference>
<sequence>MRGLAIVCAVVLALVVLAPHAATAAKGKLIGACNTAISAGKGKEDFGDVLGLSYLFYESQQSGKLPDWNRVRADKKCGWRRDAHLDEGKNLGQDLVGGYYDAGGAPRGSALAGAGR</sequence>
<dbReference type="InterPro" id="IPR001701">
    <property type="entry name" value="Glyco_hydro_9"/>
</dbReference>
<proteinExistence type="inferred from homology"/>
<dbReference type="Pfam" id="PF00759">
    <property type="entry name" value="Glyco_hydro_9"/>
    <property type="match status" value="1"/>
</dbReference>
<evidence type="ECO:0000256" key="9">
    <source>
        <dbReference type="SAM" id="SignalP"/>
    </source>
</evidence>
<dbReference type="STRING" id="145388.A0A0D2MWF6"/>
<name>A0A0D2MWF6_9CHLO</name>
<dbReference type="GO" id="GO:0030245">
    <property type="term" value="P:cellulose catabolic process"/>
    <property type="evidence" value="ECO:0007669"/>
    <property type="project" value="UniProtKB-KW"/>
</dbReference>
<feature type="chain" id="PRO_5002247617" description="cellulase" evidence="9">
    <location>
        <begin position="25"/>
        <end position="116"/>
    </location>
</feature>
<evidence type="ECO:0000313" key="11">
    <source>
        <dbReference type="EMBL" id="KIY98605.1"/>
    </source>
</evidence>
<keyword evidence="7" id="KW-0326">Glycosidase</keyword>